<name>A0A6C0LIM3_9ZZZZ</name>
<proteinExistence type="predicted"/>
<sequence>MTVISNIIEKKMIIYLYKIKQQNAPQPQGHTTTNE</sequence>
<evidence type="ECO:0000313" key="1">
    <source>
        <dbReference type="EMBL" id="QHU29521.1"/>
    </source>
</evidence>
<protein>
    <submittedName>
        <fullName evidence="1">Uncharacterized protein</fullName>
    </submittedName>
</protein>
<organism evidence="1">
    <name type="scientific">viral metagenome</name>
    <dbReference type="NCBI Taxonomy" id="1070528"/>
    <lineage>
        <taxon>unclassified sequences</taxon>
        <taxon>metagenomes</taxon>
        <taxon>organismal metagenomes</taxon>
    </lineage>
</organism>
<reference evidence="1" key="1">
    <citation type="journal article" date="2020" name="Nature">
        <title>Giant virus diversity and host interactions through global metagenomics.</title>
        <authorList>
            <person name="Schulz F."/>
            <person name="Roux S."/>
            <person name="Paez-Espino D."/>
            <person name="Jungbluth S."/>
            <person name="Walsh D.A."/>
            <person name="Denef V.J."/>
            <person name="McMahon K.D."/>
            <person name="Konstantinidis K.T."/>
            <person name="Eloe-Fadrosh E.A."/>
            <person name="Kyrpides N.C."/>
            <person name="Woyke T."/>
        </authorList>
    </citation>
    <scope>NUCLEOTIDE SEQUENCE</scope>
    <source>
        <strain evidence="1">GVMAG-M-3300027804-48</strain>
    </source>
</reference>
<dbReference type="EMBL" id="MN740490">
    <property type="protein sequence ID" value="QHU29521.1"/>
    <property type="molecule type" value="Genomic_DNA"/>
</dbReference>
<accession>A0A6C0LIM3</accession>
<dbReference type="AlphaFoldDB" id="A0A6C0LIM3"/>